<protein>
    <submittedName>
        <fullName evidence="3">Uncharacterized protein</fullName>
    </submittedName>
</protein>
<keyword evidence="2" id="KW-0812">Transmembrane</keyword>
<feature type="compositionally biased region" description="Low complexity" evidence="1">
    <location>
        <begin position="29"/>
        <end position="55"/>
    </location>
</feature>
<proteinExistence type="predicted"/>
<evidence type="ECO:0000313" key="3">
    <source>
        <dbReference type="EMBL" id="MFC5915952.1"/>
    </source>
</evidence>
<comment type="caution">
    <text evidence="3">The sequence shown here is derived from an EMBL/GenBank/DDBJ whole genome shotgun (WGS) entry which is preliminary data.</text>
</comment>
<dbReference type="RefSeq" id="WP_344509970.1">
    <property type="nucleotide sequence ID" value="NZ_BAAATU010000009.1"/>
</dbReference>
<evidence type="ECO:0000256" key="2">
    <source>
        <dbReference type="SAM" id="Phobius"/>
    </source>
</evidence>
<keyword evidence="4" id="KW-1185">Reference proteome</keyword>
<keyword evidence="2" id="KW-1133">Transmembrane helix</keyword>
<feature type="compositionally biased region" description="Low complexity" evidence="1">
    <location>
        <begin position="101"/>
        <end position="110"/>
    </location>
</feature>
<keyword evidence="2" id="KW-0472">Membrane</keyword>
<gene>
    <name evidence="3" type="ORF">ACFP1B_21370</name>
</gene>
<reference evidence="4" key="1">
    <citation type="journal article" date="2019" name="Int. J. Syst. Evol. Microbiol.">
        <title>The Global Catalogue of Microorganisms (GCM) 10K type strain sequencing project: providing services to taxonomists for standard genome sequencing and annotation.</title>
        <authorList>
            <consortium name="The Broad Institute Genomics Platform"/>
            <consortium name="The Broad Institute Genome Sequencing Center for Infectious Disease"/>
            <person name="Wu L."/>
            <person name="Ma J."/>
        </authorList>
    </citation>
    <scope>NUCLEOTIDE SEQUENCE [LARGE SCALE GENOMIC DNA]</scope>
    <source>
        <strain evidence="4">JCM 4147</strain>
    </source>
</reference>
<evidence type="ECO:0000313" key="4">
    <source>
        <dbReference type="Proteomes" id="UP001596200"/>
    </source>
</evidence>
<sequence length="348" mass="35898">MSYNQPGPYGGQPPQGQPGPYGGPPQGQPGPYGQQPQGQPGPYGQQPGPYGQQPPQGQPGYGYPQQAPQGVPPQQQPQPGYGYPQAQQPGPYGQQPPTPPYGGQQPYGAMPMPPAEPKKKTGLIIGGVIVALAVIGGGVYFLTSGGASNSDVADSTKGYKLTPAATLDGFKKNPSNAAPSGPATGENKTTYEGLGIKNPQQTGSTYQSGSEDNPLALKSVTLSGVWGNVTDPAKVIDNAFNNAEADFKKGSEGMELQRIGSPKAVTPAGFKGALMKCQDLKVLNKEGDGTPAKGPKEFIIPVCVWADYSTVGTVLGVDVALSMAGKGMPQDDVAALTAKLYNTSRTKI</sequence>
<dbReference type="EMBL" id="JBHSPU010000017">
    <property type="protein sequence ID" value="MFC5915952.1"/>
    <property type="molecule type" value="Genomic_DNA"/>
</dbReference>
<feature type="compositionally biased region" description="Low complexity" evidence="1">
    <location>
        <begin position="77"/>
        <end position="93"/>
    </location>
</feature>
<feature type="transmembrane region" description="Helical" evidence="2">
    <location>
        <begin position="122"/>
        <end position="142"/>
    </location>
</feature>
<name>A0ABW1GQV7_9ACTN</name>
<feature type="region of interest" description="Disordered" evidence="1">
    <location>
        <begin position="1"/>
        <end position="115"/>
    </location>
</feature>
<feature type="compositionally biased region" description="Pro residues" evidence="1">
    <location>
        <begin position="15"/>
        <end position="28"/>
    </location>
</feature>
<evidence type="ECO:0000256" key="1">
    <source>
        <dbReference type="SAM" id="MobiDB-lite"/>
    </source>
</evidence>
<organism evidence="3 4">
    <name type="scientific">Streptomyces pulveraceus</name>
    <dbReference type="NCBI Taxonomy" id="68258"/>
    <lineage>
        <taxon>Bacteria</taxon>
        <taxon>Bacillati</taxon>
        <taxon>Actinomycetota</taxon>
        <taxon>Actinomycetes</taxon>
        <taxon>Kitasatosporales</taxon>
        <taxon>Streptomycetaceae</taxon>
        <taxon>Streptomyces</taxon>
    </lineage>
</organism>
<dbReference type="Proteomes" id="UP001596200">
    <property type="component" value="Unassembled WGS sequence"/>
</dbReference>
<accession>A0ABW1GQV7</accession>
<feature type="region of interest" description="Disordered" evidence="1">
    <location>
        <begin position="170"/>
        <end position="191"/>
    </location>
</feature>